<sequence length="91" mass="10056">MNPILWEWTPVPRALLSFARILRLQNSARPLNTANATCGTRGGGPSSGRTLSTSGNMIWVKNCEKSDSWSKPIFLSHLKALSTKGDHRFLC</sequence>
<reference evidence="1 2" key="1">
    <citation type="journal article" date="2013" name="Proc. Natl. Acad. Sci. U.S.A.">
        <title>The king cobra genome reveals dynamic gene evolution and adaptation in the snake venom system.</title>
        <authorList>
            <person name="Vonk F.J."/>
            <person name="Casewell N.R."/>
            <person name="Henkel C.V."/>
            <person name="Heimberg A.M."/>
            <person name="Jansen H.J."/>
            <person name="McCleary R.J."/>
            <person name="Kerkkamp H.M."/>
            <person name="Vos R.A."/>
            <person name="Guerreiro I."/>
            <person name="Calvete J.J."/>
            <person name="Wuster W."/>
            <person name="Woods A.E."/>
            <person name="Logan J.M."/>
            <person name="Harrison R.A."/>
            <person name="Castoe T.A."/>
            <person name="de Koning A.P."/>
            <person name="Pollock D.D."/>
            <person name="Yandell M."/>
            <person name="Calderon D."/>
            <person name="Renjifo C."/>
            <person name="Currier R.B."/>
            <person name="Salgado D."/>
            <person name="Pla D."/>
            <person name="Sanz L."/>
            <person name="Hyder A.S."/>
            <person name="Ribeiro J.M."/>
            <person name="Arntzen J.W."/>
            <person name="van den Thillart G.E."/>
            <person name="Boetzer M."/>
            <person name="Pirovano W."/>
            <person name="Dirks R.P."/>
            <person name="Spaink H.P."/>
            <person name="Duboule D."/>
            <person name="McGlinn E."/>
            <person name="Kini R.M."/>
            <person name="Richardson M.K."/>
        </authorList>
    </citation>
    <scope>NUCLEOTIDE SEQUENCE</scope>
    <source>
        <tissue evidence="1">Blood</tissue>
    </source>
</reference>
<proteinExistence type="predicted"/>
<comment type="caution">
    <text evidence="1">The sequence shown here is derived from an EMBL/GenBank/DDBJ whole genome shotgun (WGS) entry which is preliminary data.</text>
</comment>
<feature type="non-terminal residue" evidence="1">
    <location>
        <position position="1"/>
    </location>
</feature>
<dbReference type="EMBL" id="AZIM01003175">
    <property type="protein sequence ID" value="ETE62572.1"/>
    <property type="molecule type" value="Genomic_DNA"/>
</dbReference>
<accession>V8NM21</accession>
<dbReference type="Proteomes" id="UP000018936">
    <property type="component" value="Unassembled WGS sequence"/>
</dbReference>
<evidence type="ECO:0000313" key="2">
    <source>
        <dbReference type="Proteomes" id="UP000018936"/>
    </source>
</evidence>
<evidence type="ECO:0000313" key="1">
    <source>
        <dbReference type="EMBL" id="ETE62572.1"/>
    </source>
</evidence>
<protein>
    <submittedName>
        <fullName evidence="1">Uncharacterized protein</fullName>
    </submittedName>
</protein>
<name>V8NM21_OPHHA</name>
<keyword evidence="2" id="KW-1185">Reference proteome</keyword>
<dbReference type="AlphaFoldDB" id="V8NM21"/>
<organism evidence="1 2">
    <name type="scientific">Ophiophagus hannah</name>
    <name type="common">King cobra</name>
    <name type="synonym">Naja hannah</name>
    <dbReference type="NCBI Taxonomy" id="8665"/>
    <lineage>
        <taxon>Eukaryota</taxon>
        <taxon>Metazoa</taxon>
        <taxon>Chordata</taxon>
        <taxon>Craniata</taxon>
        <taxon>Vertebrata</taxon>
        <taxon>Euteleostomi</taxon>
        <taxon>Lepidosauria</taxon>
        <taxon>Squamata</taxon>
        <taxon>Bifurcata</taxon>
        <taxon>Unidentata</taxon>
        <taxon>Episquamata</taxon>
        <taxon>Toxicofera</taxon>
        <taxon>Serpentes</taxon>
        <taxon>Colubroidea</taxon>
        <taxon>Elapidae</taxon>
        <taxon>Elapinae</taxon>
        <taxon>Ophiophagus</taxon>
    </lineage>
</organism>
<gene>
    <name evidence="1" type="ORF">L345_11672</name>
</gene>